<dbReference type="Proteomes" id="UP000016895">
    <property type="component" value="Chromosome 2"/>
</dbReference>
<keyword evidence="1" id="KW-0472">Membrane</keyword>
<dbReference type="AlphaFoldDB" id="U4KEU1"/>
<evidence type="ECO:0000313" key="3">
    <source>
        <dbReference type="EMBL" id="CCO61628.1"/>
    </source>
</evidence>
<feature type="transmembrane region" description="Helical" evidence="1">
    <location>
        <begin position="67"/>
        <end position="86"/>
    </location>
</feature>
<feature type="domain" description="DUF1468" evidence="2">
    <location>
        <begin position="2"/>
        <end position="138"/>
    </location>
</feature>
<evidence type="ECO:0000259" key="2">
    <source>
        <dbReference type="Pfam" id="PF07331"/>
    </source>
</evidence>
<dbReference type="InterPro" id="IPR009936">
    <property type="entry name" value="DUF1468"/>
</dbReference>
<evidence type="ECO:0000313" key="4">
    <source>
        <dbReference type="Proteomes" id="UP000016895"/>
    </source>
</evidence>
<dbReference type="Pfam" id="PF07331">
    <property type="entry name" value="TctB"/>
    <property type="match status" value="1"/>
</dbReference>
<reference evidence="3 4" key="1">
    <citation type="journal article" date="2013" name="ISME J.">
        <title>Comparative genomics of pathogenic lineages of Vibrio nigripulchritudo identifies virulence-associated traits.</title>
        <authorList>
            <person name="Goudenege D."/>
            <person name="Labreuche Y."/>
            <person name="Krin E."/>
            <person name="Ansquer D."/>
            <person name="Mangenot S."/>
            <person name="Calteau A."/>
            <person name="Medigue C."/>
            <person name="Mazel D."/>
            <person name="Polz M.F."/>
            <person name="Le Roux F."/>
        </authorList>
    </citation>
    <scope>NUCLEOTIDE SEQUENCE [LARGE SCALE GENOMIC DNA]</scope>
    <source>
        <strain evidence="4">SnF1</strain>
    </source>
</reference>
<feature type="transmembrane region" description="Helical" evidence="1">
    <location>
        <begin position="34"/>
        <end position="55"/>
    </location>
</feature>
<sequence length="140" mass="14887">MIASCALVGFSVALMVYLIPTQIVESSGGLSPRLFPYAACIATGLGGMALFVRSIRRPSSTNSEVKSTFSLLPLSVLVSLATFIFLFEKVGYFVSAPVLIAALMLIYGNRSPLIVLTTTAVSSISLYVMFVYGLNLYLGG</sequence>
<feature type="transmembrane region" description="Helical" evidence="1">
    <location>
        <begin position="113"/>
        <end position="134"/>
    </location>
</feature>
<dbReference type="KEGG" id="vni:VIBNI_B1909"/>
<dbReference type="OrthoDB" id="5918260at2"/>
<accession>U4KEU1</accession>
<dbReference type="RefSeq" id="WP_022562028.1">
    <property type="nucleotide sequence ID" value="NC_022543.1"/>
</dbReference>
<feature type="transmembrane region" description="Helical" evidence="1">
    <location>
        <begin position="92"/>
        <end position="108"/>
    </location>
</feature>
<keyword evidence="1" id="KW-0812">Transmembrane</keyword>
<dbReference type="EMBL" id="FO203527">
    <property type="protein sequence ID" value="CCO61628.1"/>
    <property type="molecule type" value="Genomic_DNA"/>
</dbReference>
<name>U4KEU1_9VIBR</name>
<keyword evidence="1" id="KW-1133">Transmembrane helix</keyword>
<protein>
    <recommendedName>
        <fullName evidence="2">DUF1468 domain-containing protein</fullName>
    </recommendedName>
</protein>
<gene>
    <name evidence="3" type="ORF">VIBNI_B1909</name>
</gene>
<keyword evidence="4" id="KW-1185">Reference proteome</keyword>
<organism evidence="3 4">
    <name type="scientific">Vibrio nigripulchritudo</name>
    <dbReference type="NCBI Taxonomy" id="28173"/>
    <lineage>
        <taxon>Bacteria</taxon>
        <taxon>Pseudomonadati</taxon>
        <taxon>Pseudomonadota</taxon>
        <taxon>Gammaproteobacteria</taxon>
        <taxon>Vibrionales</taxon>
        <taxon>Vibrionaceae</taxon>
        <taxon>Vibrio</taxon>
    </lineage>
</organism>
<dbReference type="PATRIC" id="fig|1260221.3.peg.5484"/>
<evidence type="ECO:0000256" key="1">
    <source>
        <dbReference type="SAM" id="Phobius"/>
    </source>
</evidence>
<dbReference type="STRING" id="28173.VIBNI_B1909"/>
<proteinExistence type="predicted"/>